<evidence type="ECO:0000313" key="8">
    <source>
        <dbReference type="Proteomes" id="UP001233172"/>
    </source>
</evidence>
<keyword evidence="2 6" id="KW-0812">Transmembrane</keyword>
<dbReference type="AlphaFoldDB" id="A0AAD8ANT5"/>
<name>A0AAD8ANT5_BIOPF</name>
<comment type="subcellular location">
    <subcellularLocation>
        <location evidence="1">Membrane</location>
        <topology evidence="1">Single-pass membrane protein</topology>
    </subcellularLocation>
</comment>
<accession>A0AAD8ANT5</accession>
<feature type="region of interest" description="Disordered" evidence="5">
    <location>
        <begin position="37"/>
        <end position="60"/>
    </location>
</feature>
<dbReference type="Pfam" id="PF04228">
    <property type="entry name" value="Zn_peptidase"/>
    <property type="match status" value="1"/>
</dbReference>
<evidence type="ECO:0000256" key="3">
    <source>
        <dbReference type="ARBA" id="ARBA00022989"/>
    </source>
</evidence>
<dbReference type="PANTHER" id="PTHR30168:SF0">
    <property type="entry name" value="INNER MEMBRANE PROTEIN"/>
    <property type="match status" value="1"/>
</dbReference>
<evidence type="ECO:0000256" key="6">
    <source>
        <dbReference type="SAM" id="Phobius"/>
    </source>
</evidence>
<evidence type="ECO:0000313" key="7">
    <source>
        <dbReference type="EMBL" id="KAK0039217.1"/>
    </source>
</evidence>
<evidence type="ECO:0000256" key="1">
    <source>
        <dbReference type="ARBA" id="ARBA00004167"/>
    </source>
</evidence>
<dbReference type="PANTHER" id="PTHR30168">
    <property type="entry name" value="PUTATIVE MEMBRANE PROTEIN YPFJ"/>
    <property type="match status" value="1"/>
</dbReference>
<keyword evidence="8" id="KW-1185">Reference proteome</keyword>
<comment type="caution">
    <text evidence="7">The sequence shown here is derived from an EMBL/GenBank/DDBJ whole genome shotgun (WGS) entry which is preliminary data.</text>
</comment>
<keyword evidence="3 6" id="KW-1133">Transmembrane helix</keyword>
<evidence type="ECO:0000256" key="4">
    <source>
        <dbReference type="ARBA" id="ARBA00023136"/>
    </source>
</evidence>
<reference evidence="7" key="2">
    <citation type="submission" date="2023-04" db="EMBL/GenBank/DDBJ databases">
        <authorList>
            <person name="Bu L."/>
            <person name="Lu L."/>
            <person name="Laidemitt M.R."/>
            <person name="Zhang S.M."/>
            <person name="Mutuku M."/>
            <person name="Mkoji G."/>
            <person name="Steinauer M."/>
            <person name="Loker E.S."/>
        </authorList>
    </citation>
    <scope>NUCLEOTIDE SEQUENCE</scope>
    <source>
        <strain evidence="7">KasaAsao</strain>
        <tissue evidence="7">Whole Snail</tissue>
    </source>
</reference>
<dbReference type="Proteomes" id="UP001233172">
    <property type="component" value="Unassembled WGS sequence"/>
</dbReference>
<feature type="transmembrane region" description="Helical" evidence="6">
    <location>
        <begin position="6"/>
        <end position="25"/>
    </location>
</feature>
<proteinExistence type="predicted"/>
<evidence type="ECO:0000256" key="2">
    <source>
        <dbReference type="ARBA" id="ARBA00022692"/>
    </source>
</evidence>
<dbReference type="EMBL" id="JASAOG010000477">
    <property type="protein sequence ID" value="KAK0039217.1"/>
    <property type="molecule type" value="Genomic_DNA"/>
</dbReference>
<dbReference type="InterPro" id="IPR007343">
    <property type="entry name" value="Uncharacterised_pept_Zn_put"/>
</dbReference>
<organism evidence="7 8">
    <name type="scientific">Biomphalaria pfeifferi</name>
    <name type="common">Bloodfluke planorb</name>
    <name type="synonym">Freshwater snail</name>
    <dbReference type="NCBI Taxonomy" id="112525"/>
    <lineage>
        <taxon>Eukaryota</taxon>
        <taxon>Metazoa</taxon>
        <taxon>Spiralia</taxon>
        <taxon>Lophotrochozoa</taxon>
        <taxon>Mollusca</taxon>
        <taxon>Gastropoda</taxon>
        <taxon>Heterobranchia</taxon>
        <taxon>Euthyneura</taxon>
        <taxon>Panpulmonata</taxon>
        <taxon>Hygrophila</taxon>
        <taxon>Lymnaeoidea</taxon>
        <taxon>Planorbidae</taxon>
        <taxon>Biomphalaria</taxon>
    </lineage>
</organism>
<feature type="compositionally biased region" description="Low complexity" evidence="5">
    <location>
        <begin position="37"/>
        <end position="53"/>
    </location>
</feature>
<keyword evidence="4 6" id="KW-0472">Membrane</keyword>
<dbReference type="SUPFAM" id="SSF55486">
    <property type="entry name" value="Metalloproteases ('zincins'), catalytic domain"/>
    <property type="match status" value="1"/>
</dbReference>
<dbReference type="GO" id="GO:0016020">
    <property type="term" value="C:membrane"/>
    <property type="evidence" value="ECO:0007669"/>
    <property type="project" value="UniProtKB-SubCell"/>
</dbReference>
<reference evidence="7" key="1">
    <citation type="journal article" date="2023" name="PLoS Negl. Trop. Dis.">
        <title>A genome sequence for Biomphalaria pfeifferi, the major vector snail for the human-infecting parasite Schistosoma mansoni.</title>
        <authorList>
            <person name="Bu L."/>
            <person name="Lu L."/>
            <person name="Laidemitt M.R."/>
            <person name="Zhang S.M."/>
            <person name="Mutuku M."/>
            <person name="Mkoji G."/>
            <person name="Steinauer M."/>
            <person name="Loker E.S."/>
        </authorList>
    </citation>
    <scope>NUCLEOTIDE SEQUENCE</scope>
    <source>
        <strain evidence="7">KasaAsao</strain>
    </source>
</reference>
<evidence type="ECO:0000256" key="5">
    <source>
        <dbReference type="SAM" id="MobiDB-lite"/>
    </source>
</evidence>
<protein>
    <submittedName>
        <fullName evidence="7">Zinc metallopeptidase</fullName>
    </submittedName>
</protein>
<gene>
    <name evidence="7" type="ORF">Bpfe_031370</name>
</gene>
<sequence>MGGRGIAVGGGGFGILILALVIYLCGGDPRQLLENVPQSQVQQQPQQPQQKAPQNDDQKRFVSSVLGSTEDVWRKILPEQARMKYVDPKLVLFTNQVESACGVAGSSTGPFYCPGDQKLYLDFSFFNELKNEFKAPGDFAQAYVIAHEVGHHVQNLLGTMDKVNRAGNSNALSVRLELQADCYAGVWAYYASKQGLVEAGDPEEALRAASAVGDDTIQKRAQGYAVPESFTHGSSKERINWFAKGFQTGDMRQCNTFGR</sequence>